<sequence length="223" mass="24465">MKVKLASLEMPDGSRSETTQRALPGVGYEPPNRKGYIPRKRVQPKIERPSGESGDWVIMIGGVTLAAVCALFPWYIFFNQQDFGVRPMTFEGQRVSSGPRPANLPELVGMRIPQSIIELSELDYSATGAIGSNAIATFEDQPYPGDKRSFRLIGAANGRAMIEDDDGYWIVQRGSSLPDGSRVARIRQRSGHWEILTSDDLIISASTAKVSDTQGPHKTGDLK</sequence>
<dbReference type="OrthoDB" id="7926359at2"/>
<protein>
    <submittedName>
        <fullName evidence="3">Uncharacterized protein</fullName>
    </submittedName>
</protein>
<dbReference type="EMBL" id="AMSI01000010">
    <property type="protein sequence ID" value="EKF41562.1"/>
    <property type="molecule type" value="Genomic_DNA"/>
</dbReference>
<dbReference type="AlphaFoldDB" id="K2PKC0"/>
<reference evidence="3 4" key="1">
    <citation type="journal article" date="2012" name="J. Bacteriol.">
        <title>Genome Sequence of Nitratireductor indicus Type Strain C115.</title>
        <authorList>
            <person name="Lai Q."/>
            <person name="Li G."/>
            <person name="Yu Z."/>
            <person name="Shao Z."/>
        </authorList>
    </citation>
    <scope>NUCLEOTIDE SEQUENCE [LARGE SCALE GENOMIC DNA]</scope>
    <source>
        <strain evidence="3 4">C115</strain>
    </source>
</reference>
<dbReference type="eggNOG" id="ENOG5033K4I">
    <property type="taxonomic scope" value="Bacteria"/>
</dbReference>
<dbReference type="Proteomes" id="UP000007374">
    <property type="component" value="Unassembled WGS sequence"/>
</dbReference>
<dbReference type="RefSeq" id="WP_009451216.1">
    <property type="nucleotide sequence ID" value="NZ_AMSI01000010.1"/>
</dbReference>
<proteinExistence type="predicted"/>
<evidence type="ECO:0000313" key="3">
    <source>
        <dbReference type="EMBL" id="EKF41562.1"/>
    </source>
</evidence>
<accession>K2PKC0</accession>
<keyword evidence="2" id="KW-0472">Membrane</keyword>
<feature type="region of interest" description="Disordered" evidence="1">
    <location>
        <begin position="1"/>
        <end position="30"/>
    </location>
</feature>
<dbReference type="STRING" id="721133.SAMN05216176_11098"/>
<evidence type="ECO:0000313" key="4">
    <source>
        <dbReference type="Proteomes" id="UP000007374"/>
    </source>
</evidence>
<name>K2PKC0_9HYPH</name>
<evidence type="ECO:0000256" key="2">
    <source>
        <dbReference type="SAM" id="Phobius"/>
    </source>
</evidence>
<evidence type="ECO:0000256" key="1">
    <source>
        <dbReference type="SAM" id="MobiDB-lite"/>
    </source>
</evidence>
<keyword evidence="2" id="KW-1133">Transmembrane helix</keyword>
<dbReference type="PATRIC" id="fig|1231190.3.peg.3146"/>
<keyword evidence="2" id="KW-0812">Transmembrane</keyword>
<gene>
    <name evidence="3" type="ORF">NA8A_15176</name>
</gene>
<feature type="transmembrane region" description="Helical" evidence="2">
    <location>
        <begin position="56"/>
        <end position="78"/>
    </location>
</feature>
<comment type="caution">
    <text evidence="3">The sequence shown here is derived from an EMBL/GenBank/DDBJ whole genome shotgun (WGS) entry which is preliminary data.</text>
</comment>
<keyword evidence="4" id="KW-1185">Reference proteome</keyword>
<organism evidence="3 4">
    <name type="scientific">Nitratireductor indicus C115</name>
    <dbReference type="NCBI Taxonomy" id="1231190"/>
    <lineage>
        <taxon>Bacteria</taxon>
        <taxon>Pseudomonadati</taxon>
        <taxon>Pseudomonadota</taxon>
        <taxon>Alphaproteobacteria</taxon>
        <taxon>Hyphomicrobiales</taxon>
        <taxon>Phyllobacteriaceae</taxon>
        <taxon>Nitratireductor</taxon>
    </lineage>
</organism>